<evidence type="ECO:0000256" key="3">
    <source>
        <dbReference type="ARBA" id="ARBA00022989"/>
    </source>
</evidence>
<dbReference type="PANTHER" id="PTHR13146">
    <property type="match status" value="1"/>
</dbReference>
<keyword evidence="3 5" id="KW-1133">Transmembrane helix</keyword>
<accession>A0AAD5SGP8</accession>
<feature type="transmembrane region" description="Helical" evidence="5">
    <location>
        <begin position="140"/>
        <end position="158"/>
    </location>
</feature>
<feature type="transmembrane region" description="Helical" evidence="5">
    <location>
        <begin position="202"/>
        <end position="222"/>
    </location>
</feature>
<feature type="transmembrane region" description="Helical" evidence="5">
    <location>
        <begin position="42"/>
        <end position="62"/>
    </location>
</feature>
<keyword evidence="7" id="KW-1185">Reference proteome</keyword>
<dbReference type="PANTHER" id="PTHR13146:SF1">
    <property type="entry name" value="SUGAR PHOSPHATE TRANSPORTER DOMAIN-CONTAINING PROTEIN"/>
    <property type="match status" value="1"/>
</dbReference>
<keyword evidence="2 5" id="KW-0812">Transmembrane</keyword>
<feature type="transmembrane region" description="Helical" evidence="5">
    <location>
        <begin position="334"/>
        <end position="352"/>
    </location>
</feature>
<keyword evidence="4 5" id="KW-0472">Membrane</keyword>
<evidence type="ECO:0000256" key="5">
    <source>
        <dbReference type="SAM" id="Phobius"/>
    </source>
</evidence>
<dbReference type="GO" id="GO:0015165">
    <property type="term" value="F:pyrimidine nucleotide-sugar transmembrane transporter activity"/>
    <property type="evidence" value="ECO:0007669"/>
    <property type="project" value="InterPro"/>
</dbReference>
<dbReference type="EMBL" id="JADGJD010000146">
    <property type="protein sequence ID" value="KAJ3054286.1"/>
    <property type="molecule type" value="Genomic_DNA"/>
</dbReference>
<feature type="transmembrane region" description="Helical" evidence="5">
    <location>
        <begin position="165"/>
        <end position="182"/>
    </location>
</feature>
<evidence type="ECO:0000256" key="1">
    <source>
        <dbReference type="ARBA" id="ARBA00004141"/>
    </source>
</evidence>
<dbReference type="Pfam" id="PF04142">
    <property type="entry name" value="Nuc_sug_transp"/>
    <property type="match status" value="1"/>
</dbReference>
<dbReference type="GO" id="GO:0000139">
    <property type="term" value="C:Golgi membrane"/>
    <property type="evidence" value="ECO:0007669"/>
    <property type="project" value="InterPro"/>
</dbReference>
<reference evidence="6" key="1">
    <citation type="submission" date="2020-05" db="EMBL/GenBank/DDBJ databases">
        <title>Phylogenomic resolution of chytrid fungi.</title>
        <authorList>
            <person name="Stajich J.E."/>
            <person name="Amses K."/>
            <person name="Simmons R."/>
            <person name="Seto K."/>
            <person name="Myers J."/>
            <person name="Bonds A."/>
            <person name="Quandt C.A."/>
            <person name="Barry K."/>
            <person name="Liu P."/>
            <person name="Grigoriev I."/>
            <person name="Longcore J.E."/>
            <person name="James T.Y."/>
        </authorList>
    </citation>
    <scope>NUCLEOTIDE SEQUENCE</scope>
    <source>
        <strain evidence="6">JEL0318</strain>
    </source>
</reference>
<dbReference type="AlphaFoldDB" id="A0AAD5SGP8"/>
<dbReference type="SUPFAM" id="SSF103481">
    <property type="entry name" value="Multidrug resistance efflux transporter EmrE"/>
    <property type="match status" value="1"/>
</dbReference>
<name>A0AAD5SGP8_9FUNG</name>
<evidence type="ECO:0000313" key="6">
    <source>
        <dbReference type="EMBL" id="KAJ3054286.1"/>
    </source>
</evidence>
<feature type="transmembrane region" description="Helical" evidence="5">
    <location>
        <begin position="110"/>
        <end position="134"/>
    </location>
</feature>
<dbReference type="InterPro" id="IPR007271">
    <property type="entry name" value="Nuc_sug_transpt"/>
</dbReference>
<proteinExistence type="predicted"/>
<feature type="transmembrane region" description="Helical" evidence="5">
    <location>
        <begin position="274"/>
        <end position="292"/>
    </location>
</feature>
<feature type="transmembrane region" description="Helical" evidence="5">
    <location>
        <begin position="243"/>
        <end position="268"/>
    </location>
</feature>
<evidence type="ECO:0000313" key="7">
    <source>
        <dbReference type="Proteomes" id="UP001212841"/>
    </source>
</evidence>
<organism evidence="6 7">
    <name type="scientific">Rhizophlyctis rosea</name>
    <dbReference type="NCBI Taxonomy" id="64517"/>
    <lineage>
        <taxon>Eukaryota</taxon>
        <taxon>Fungi</taxon>
        <taxon>Fungi incertae sedis</taxon>
        <taxon>Chytridiomycota</taxon>
        <taxon>Chytridiomycota incertae sedis</taxon>
        <taxon>Chytridiomycetes</taxon>
        <taxon>Rhizophlyctidales</taxon>
        <taxon>Rhizophlyctidaceae</taxon>
        <taxon>Rhizophlyctis</taxon>
    </lineage>
</organism>
<dbReference type="Proteomes" id="UP001212841">
    <property type="component" value="Unassembled WGS sequence"/>
</dbReference>
<evidence type="ECO:0000256" key="2">
    <source>
        <dbReference type="ARBA" id="ARBA00022692"/>
    </source>
</evidence>
<gene>
    <name evidence="6" type="ORF">HK097_002168</name>
</gene>
<sequence length="381" mass="41226">MAVVTPPSVRSSFEFSFDQPLATKASPTTTKRKATDVADLRIFMAQLVFLVTGLISTLGAQWLHYRGAAESRSMLPVLATYLGMAAVALLPSDKHSRSYKPDPNEPKRGYLTIFGVSTLDVLGNVILMVGMFYVGSGLYQVIYSSVIVFTALLSKCFLRRTMSWAQWAAIFAITGGLSLTALERPERNTKRSEDHTPHPETQPIGFILTILGTAIYAIVYILNDHILSTNPTTFPPRKLCVQVGSTSTLLTTLIMLLVSLDTVLAMPLTDSSVIFGYVILILSALFHNLTYFELLEGTGAVATGVLQALRAVMVFGLSHVMFCESDSMQCFTPMKGVATVVVVCGVVGFSVAKASAGKGKAGFEKVKGDLDEEDAIGMRKI</sequence>
<evidence type="ECO:0000256" key="4">
    <source>
        <dbReference type="ARBA" id="ARBA00023136"/>
    </source>
</evidence>
<comment type="caution">
    <text evidence="6">The sequence shown here is derived from an EMBL/GenBank/DDBJ whole genome shotgun (WGS) entry which is preliminary data.</text>
</comment>
<feature type="transmembrane region" description="Helical" evidence="5">
    <location>
        <begin position="299"/>
        <end position="322"/>
    </location>
</feature>
<dbReference type="InterPro" id="IPR037185">
    <property type="entry name" value="EmrE-like"/>
</dbReference>
<comment type="subcellular location">
    <subcellularLocation>
        <location evidence="1">Membrane</location>
        <topology evidence="1">Multi-pass membrane protein</topology>
    </subcellularLocation>
</comment>
<protein>
    <submittedName>
        <fullName evidence="6">Uncharacterized protein</fullName>
    </submittedName>
</protein>
<feature type="transmembrane region" description="Helical" evidence="5">
    <location>
        <begin position="74"/>
        <end position="90"/>
    </location>
</feature>